<keyword evidence="1" id="KW-0479">Metal-binding</keyword>
<proteinExistence type="predicted"/>
<dbReference type="PROSITE" id="PS01047">
    <property type="entry name" value="HMA_1"/>
    <property type="match status" value="1"/>
</dbReference>
<dbReference type="OrthoDB" id="9800141at2"/>
<dbReference type="Pfam" id="PF00403">
    <property type="entry name" value="HMA"/>
    <property type="match status" value="1"/>
</dbReference>
<feature type="compositionally biased region" description="Basic and acidic residues" evidence="2">
    <location>
        <begin position="82"/>
        <end position="92"/>
    </location>
</feature>
<evidence type="ECO:0000259" key="3">
    <source>
        <dbReference type="PROSITE" id="PS50846"/>
    </source>
</evidence>
<dbReference type="EMBL" id="WJBD01000014">
    <property type="protein sequence ID" value="MBC3889005.1"/>
    <property type="molecule type" value="Genomic_DNA"/>
</dbReference>
<gene>
    <name evidence="4" type="ORF">GH810_11840</name>
</gene>
<evidence type="ECO:0000256" key="1">
    <source>
        <dbReference type="ARBA" id="ARBA00022723"/>
    </source>
</evidence>
<comment type="caution">
    <text evidence="4">The sequence shown here is derived from an EMBL/GenBank/DDBJ whole genome shotgun (WGS) entry which is preliminary data.</text>
</comment>
<dbReference type="Proteomes" id="UP000616595">
    <property type="component" value="Unassembled WGS sequence"/>
</dbReference>
<organism evidence="4 5">
    <name type="scientific">Acetobacterium paludosum</name>
    <dbReference type="NCBI Taxonomy" id="52693"/>
    <lineage>
        <taxon>Bacteria</taxon>
        <taxon>Bacillati</taxon>
        <taxon>Bacillota</taxon>
        <taxon>Clostridia</taxon>
        <taxon>Eubacteriales</taxon>
        <taxon>Eubacteriaceae</taxon>
        <taxon>Acetobacterium</taxon>
    </lineage>
</organism>
<dbReference type="PROSITE" id="PS50846">
    <property type="entry name" value="HMA_2"/>
    <property type="match status" value="1"/>
</dbReference>
<dbReference type="Gene3D" id="3.30.70.100">
    <property type="match status" value="1"/>
</dbReference>
<dbReference type="CDD" id="cd00371">
    <property type="entry name" value="HMA"/>
    <property type="match status" value="1"/>
</dbReference>
<evidence type="ECO:0000256" key="2">
    <source>
        <dbReference type="SAM" id="MobiDB-lite"/>
    </source>
</evidence>
<evidence type="ECO:0000313" key="4">
    <source>
        <dbReference type="EMBL" id="MBC3889005.1"/>
    </source>
</evidence>
<sequence>MEQKLITKTLLVKGMTCVNCENRIENKLKQLNGVISAIASYARAQVKFIYDANQVSLAAIVVAIEEMDFQVLRAGQKQTNKASEEKQKKSKNDGNLGAGPDCICRGQWL</sequence>
<protein>
    <recommendedName>
        <fullName evidence="3">HMA domain-containing protein</fullName>
    </recommendedName>
</protein>
<accession>A0A923I4S4</accession>
<dbReference type="InterPro" id="IPR036163">
    <property type="entry name" value="HMA_dom_sf"/>
</dbReference>
<dbReference type="SUPFAM" id="SSF55008">
    <property type="entry name" value="HMA, heavy metal-associated domain"/>
    <property type="match status" value="1"/>
</dbReference>
<name>A0A923I4S4_9FIRM</name>
<feature type="domain" description="HMA" evidence="3">
    <location>
        <begin position="6"/>
        <end position="72"/>
    </location>
</feature>
<dbReference type="RefSeq" id="WP_148568270.1">
    <property type="nucleotide sequence ID" value="NZ_RXYA01000016.1"/>
</dbReference>
<evidence type="ECO:0000313" key="5">
    <source>
        <dbReference type="Proteomes" id="UP000616595"/>
    </source>
</evidence>
<reference evidence="4" key="2">
    <citation type="submission" date="2020-10" db="EMBL/GenBank/DDBJ databases">
        <title>Comparative genomics of the Acetobacterium genus.</title>
        <authorList>
            <person name="Marshall C."/>
            <person name="May H."/>
            <person name="Norman S."/>
        </authorList>
    </citation>
    <scope>NUCLEOTIDE SEQUENCE</scope>
    <source>
        <strain evidence="4">DER-2019</strain>
    </source>
</reference>
<dbReference type="InterPro" id="IPR017969">
    <property type="entry name" value="Heavy-metal-associated_CS"/>
</dbReference>
<keyword evidence="5" id="KW-1185">Reference proteome</keyword>
<reference evidence="4" key="1">
    <citation type="submission" date="2019-10" db="EMBL/GenBank/DDBJ databases">
        <authorList>
            <person name="Ross D.E."/>
            <person name="Gulliver D."/>
        </authorList>
    </citation>
    <scope>NUCLEOTIDE SEQUENCE</scope>
    <source>
        <strain evidence="4">DER-2019</strain>
    </source>
</reference>
<dbReference type="InterPro" id="IPR006121">
    <property type="entry name" value="HMA_dom"/>
</dbReference>
<feature type="region of interest" description="Disordered" evidence="2">
    <location>
        <begin position="77"/>
        <end position="100"/>
    </location>
</feature>
<dbReference type="GO" id="GO:0046872">
    <property type="term" value="F:metal ion binding"/>
    <property type="evidence" value="ECO:0007669"/>
    <property type="project" value="UniProtKB-KW"/>
</dbReference>
<dbReference type="AlphaFoldDB" id="A0A923I4S4"/>